<dbReference type="AlphaFoldDB" id="A0A1Y2SNK1"/>
<accession>A0A1Y2SNK1</accession>
<protein>
    <submittedName>
        <fullName evidence="1">Uncharacterized protein</fullName>
    </submittedName>
</protein>
<dbReference type="EMBL" id="MUBK01000020">
    <property type="protein sequence ID" value="OTA19278.1"/>
    <property type="molecule type" value="Genomic_DNA"/>
</dbReference>
<proteinExistence type="predicted"/>
<comment type="caution">
    <text evidence="1">The sequence shown here is derived from an EMBL/GenBank/DDBJ whole genome shotgun (WGS) entry which is preliminary data.</text>
</comment>
<evidence type="ECO:0000313" key="1">
    <source>
        <dbReference type="EMBL" id="OTA19278.1"/>
    </source>
</evidence>
<name>A0A1Y2SNK1_9GAMM</name>
<evidence type="ECO:0000313" key="2">
    <source>
        <dbReference type="Proteomes" id="UP000194204"/>
    </source>
</evidence>
<organism evidence="1 2">
    <name type="scientific">Xenorhabdus beddingii</name>
    <dbReference type="NCBI Taxonomy" id="40578"/>
    <lineage>
        <taxon>Bacteria</taxon>
        <taxon>Pseudomonadati</taxon>
        <taxon>Pseudomonadota</taxon>
        <taxon>Gammaproteobacteria</taxon>
        <taxon>Enterobacterales</taxon>
        <taxon>Morganellaceae</taxon>
        <taxon>Xenorhabdus</taxon>
    </lineage>
</organism>
<gene>
    <name evidence="1" type="ORF">Xbed_02496</name>
</gene>
<dbReference type="STRING" id="40578.Xbed_02496"/>
<keyword evidence="2" id="KW-1185">Reference proteome</keyword>
<dbReference type="Proteomes" id="UP000194204">
    <property type="component" value="Unassembled WGS sequence"/>
</dbReference>
<sequence>MNSKPWRPSLRYLVPALTKHKSGSNLLYTSIAHSTRIDHPLPIKLTPNKMLSSIKTENIKQQSVLLFIVPRITTY</sequence>
<reference evidence="1 2" key="1">
    <citation type="submission" date="2017-01" db="EMBL/GenBank/DDBJ databases">
        <title>Deconstructing symbiosis and pathogenesis requirements using a combined genomic-metabolomic approach.</title>
        <authorList>
            <person name="Tobias N.J."/>
            <person name="Wolff H."/>
            <person name="Djahanschiri B."/>
            <person name="Ebersberger I."/>
            <person name="Bode H.B."/>
        </authorList>
    </citation>
    <scope>NUCLEOTIDE SEQUENCE [LARGE SCALE GENOMIC DNA]</scope>
    <source>
        <strain evidence="1 2">DSM 4764</strain>
    </source>
</reference>